<reference evidence="6 7" key="1">
    <citation type="submission" date="2022-06" db="EMBL/GenBank/DDBJ databases">
        <title>Draft genome sequence of type strain Streptomyces rubrisoli DSM 42083.</title>
        <authorList>
            <person name="Duangmal K."/>
            <person name="Klaysubun C."/>
        </authorList>
    </citation>
    <scope>NUCLEOTIDE SEQUENCE [LARGE SCALE GENOMIC DNA]</scope>
    <source>
        <strain evidence="6 7">DSM 42083</strain>
    </source>
</reference>
<dbReference type="PANTHER" id="PTHR30346">
    <property type="entry name" value="TRANSCRIPTIONAL DUAL REGULATOR HCAR-RELATED"/>
    <property type="match status" value="1"/>
</dbReference>
<dbReference type="Gene3D" id="1.10.10.10">
    <property type="entry name" value="Winged helix-like DNA-binding domain superfamily/Winged helix DNA-binding domain"/>
    <property type="match status" value="1"/>
</dbReference>
<feature type="domain" description="HTH lysR-type" evidence="5">
    <location>
        <begin position="3"/>
        <end position="59"/>
    </location>
</feature>
<evidence type="ECO:0000256" key="4">
    <source>
        <dbReference type="ARBA" id="ARBA00023163"/>
    </source>
</evidence>
<dbReference type="InterPro" id="IPR036390">
    <property type="entry name" value="WH_DNA-bd_sf"/>
</dbReference>
<dbReference type="EMBL" id="JANFNH010000002">
    <property type="protein sequence ID" value="MCQ4041373.1"/>
    <property type="molecule type" value="Genomic_DNA"/>
</dbReference>
<comment type="caution">
    <text evidence="6">The sequence shown here is derived from an EMBL/GenBank/DDBJ whole genome shotgun (WGS) entry which is preliminary data.</text>
</comment>
<dbReference type="SUPFAM" id="SSF53850">
    <property type="entry name" value="Periplasmic binding protein-like II"/>
    <property type="match status" value="1"/>
</dbReference>
<keyword evidence="4" id="KW-0804">Transcription</keyword>
<dbReference type="PANTHER" id="PTHR30346:SF0">
    <property type="entry name" value="HCA OPERON TRANSCRIPTIONAL ACTIVATOR HCAR"/>
    <property type="match status" value="1"/>
</dbReference>
<sequence>MDLDLAQVRAFATAAELLHFGRAAEQLSISQQALSKRVARLETALGVRLFDRGTGLRLTEAGERFLEPARSALVAGRHAVAAARGTRQTPRLDVWGHLYLPMRTVARVLDALPDLDVEPGAGRDLPSVAAALLRGEIDVGFGRVHRLPEHLDTGLTHRLVRLEPVDVLVGADHPLADATELRPADLRDSVLWCPAEVARLDFLRQFADDFGITERVGGPNLGLPHFLSRLRTEPRAFSLFPADCPPLDDPGVRAIPLVAPTPLYAWSLIWRDDQRHPQLDALLRAFTEIASGSRWLEYDPEHDWLPEAAALTPLASPVRRPPEHRR</sequence>
<keyword evidence="3" id="KW-0238">DNA-binding</keyword>
<dbReference type="Pfam" id="PF03466">
    <property type="entry name" value="LysR_substrate"/>
    <property type="match status" value="1"/>
</dbReference>
<evidence type="ECO:0000256" key="2">
    <source>
        <dbReference type="ARBA" id="ARBA00023015"/>
    </source>
</evidence>
<dbReference type="Gene3D" id="3.40.190.10">
    <property type="entry name" value="Periplasmic binding protein-like II"/>
    <property type="match status" value="2"/>
</dbReference>
<dbReference type="InterPro" id="IPR000847">
    <property type="entry name" value="LysR_HTH_N"/>
</dbReference>
<protein>
    <submittedName>
        <fullName evidence="6">LysR family transcriptional regulator</fullName>
    </submittedName>
</protein>
<evidence type="ECO:0000256" key="1">
    <source>
        <dbReference type="ARBA" id="ARBA00009437"/>
    </source>
</evidence>
<evidence type="ECO:0000313" key="7">
    <source>
        <dbReference type="Proteomes" id="UP001206206"/>
    </source>
</evidence>
<keyword evidence="2" id="KW-0805">Transcription regulation</keyword>
<dbReference type="InterPro" id="IPR005119">
    <property type="entry name" value="LysR_subst-bd"/>
</dbReference>
<name>A0ABT1PAA6_9ACTN</name>
<keyword evidence="7" id="KW-1185">Reference proteome</keyword>
<dbReference type="Pfam" id="PF00126">
    <property type="entry name" value="HTH_1"/>
    <property type="match status" value="1"/>
</dbReference>
<comment type="similarity">
    <text evidence="1">Belongs to the LysR transcriptional regulatory family.</text>
</comment>
<dbReference type="PROSITE" id="PS50931">
    <property type="entry name" value="HTH_LYSR"/>
    <property type="match status" value="1"/>
</dbReference>
<accession>A0ABT1PAA6</accession>
<proteinExistence type="inferred from homology"/>
<dbReference type="RefSeq" id="WP_255925338.1">
    <property type="nucleotide sequence ID" value="NZ_JANFNH010000002.1"/>
</dbReference>
<dbReference type="SUPFAM" id="SSF46785">
    <property type="entry name" value="Winged helix' DNA-binding domain"/>
    <property type="match status" value="1"/>
</dbReference>
<gene>
    <name evidence="6" type="ORF">NON19_04850</name>
</gene>
<evidence type="ECO:0000256" key="3">
    <source>
        <dbReference type="ARBA" id="ARBA00023125"/>
    </source>
</evidence>
<dbReference type="InterPro" id="IPR036388">
    <property type="entry name" value="WH-like_DNA-bd_sf"/>
</dbReference>
<organism evidence="6 7">
    <name type="scientific">Streptantibioticus rubrisoli</name>
    <dbReference type="NCBI Taxonomy" id="1387313"/>
    <lineage>
        <taxon>Bacteria</taxon>
        <taxon>Bacillati</taxon>
        <taxon>Actinomycetota</taxon>
        <taxon>Actinomycetes</taxon>
        <taxon>Kitasatosporales</taxon>
        <taxon>Streptomycetaceae</taxon>
        <taxon>Streptantibioticus</taxon>
    </lineage>
</organism>
<evidence type="ECO:0000259" key="5">
    <source>
        <dbReference type="PROSITE" id="PS50931"/>
    </source>
</evidence>
<dbReference type="PRINTS" id="PR00039">
    <property type="entry name" value="HTHLYSR"/>
</dbReference>
<dbReference type="Proteomes" id="UP001206206">
    <property type="component" value="Unassembled WGS sequence"/>
</dbReference>
<evidence type="ECO:0000313" key="6">
    <source>
        <dbReference type="EMBL" id="MCQ4041373.1"/>
    </source>
</evidence>